<feature type="coiled-coil region" evidence="12">
    <location>
        <begin position="811"/>
        <end position="880"/>
    </location>
</feature>
<dbReference type="FunFam" id="1.10.730.10:FF:000014">
    <property type="entry name" value="Valine--tRNA ligase"/>
    <property type="match status" value="1"/>
</dbReference>
<dbReference type="PANTHER" id="PTHR11946">
    <property type="entry name" value="VALYL-TRNA SYNTHETASES"/>
    <property type="match status" value="1"/>
</dbReference>
<dbReference type="SUPFAM" id="SSF46589">
    <property type="entry name" value="tRNA-binding arm"/>
    <property type="match status" value="1"/>
</dbReference>
<dbReference type="FunFam" id="3.90.740.10:FF:000005">
    <property type="entry name" value="Valine--tRNA ligase, mitochondrial"/>
    <property type="match status" value="1"/>
</dbReference>
<evidence type="ECO:0000259" key="15">
    <source>
        <dbReference type="Pfam" id="PF10458"/>
    </source>
</evidence>
<evidence type="ECO:0000256" key="11">
    <source>
        <dbReference type="ARBA" id="ARBA00060830"/>
    </source>
</evidence>
<evidence type="ECO:0000256" key="5">
    <source>
        <dbReference type="ARBA" id="ARBA00022741"/>
    </source>
</evidence>
<dbReference type="AlphaFoldDB" id="A0A926DKL9"/>
<dbReference type="PROSITE" id="PS00178">
    <property type="entry name" value="AA_TRNA_LIGASE_I"/>
    <property type="match status" value="1"/>
</dbReference>
<dbReference type="InterPro" id="IPR013155">
    <property type="entry name" value="M/V/L/I-tRNA-synth_anticd-bd"/>
</dbReference>
<feature type="domain" description="Valyl-tRNA synthetase tRNA-binding arm" evidence="15">
    <location>
        <begin position="813"/>
        <end position="875"/>
    </location>
</feature>
<dbReference type="SUPFAM" id="SSF47323">
    <property type="entry name" value="Anticodon-binding domain of a subclass of class I aminoacyl-tRNA synthetases"/>
    <property type="match status" value="1"/>
</dbReference>
<evidence type="ECO:0000256" key="4">
    <source>
        <dbReference type="ARBA" id="ARBA00022598"/>
    </source>
</evidence>
<dbReference type="Pfam" id="PF10458">
    <property type="entry name" value="Val_tRNA-synt_C"/>
    <property type="match status" value="1"/>
</dbReference>
<evidence type="ECO:0000256" key="6">
    <source>
        <dbReference type="ARBA" id="ARBA00022840"/>
    </source>
</evidence>
<dbReference type="CDD" id="cd07962">
    <property type="entry name" value="Anticodon_Ia_Val"/>
    <property type="match status" value="1"/>
</dbReference>
<evidence type="ECO:0000256" key="8">
    <source>
        <dbReference type="ARBA" id="ARBA00023054"/>
    </source>
</evidence>
<feature type="domain" description="Aminoacyl-tRNA synthetase class Ia" evidence="13">
    <location>
        <begin position="20"/>
        <end position="565"/>
    </location>
</feature>
<name>A0A926DKL9_9FIRM</name>
<proteinExistence type="inferred from homology"/>
<dbReference type="Gene3D" id="3.40.50.620">
    <property type="entry name" value="HUPs"/>
    <property type="match status" value="2"/>
</dbReference>
<keyword evidence="9 12" id="KW-0030">Aminoacyl-tRNA synthetase</keyword>
<comment type="domain">
    <text evidence="12">The C-terminal coiled-coil domain is crucial for aminoacylation activity.</text>
</comment>
<dbReference type="EMBL" id="JACRSS010000003">
    <property type="protein sequence ID" value="MBC8538830.1"/>
    <property type="molecule type" value="Genomic_DNA"/>
</dbReference>
<dbReference type="InterPro" id="IPR014729">
    <property type="entry name" value="Rossmann-like_a/b/a_fold"/>
</dbReference>
<feature type="short sequence motif" description="'HIGH' region" evidence="12">
    <location>
        <begin position="48"/>
        <end position="58"/>
    </location>
</feature>
<dbReference type="Gene3D" id="1.10.287.380">
    <property type="entry name" value="Valyl-tRNA synthetase, C-terminal domain"/>
    <property type="match status" value="1"/>
</dbReference>
<dbReference type="InterPro" id="IPR002303">
    <property type="entry name" value="Valyl-tRNA_ligase"/>
</dbReference>
<dbReference type="GO" id="GO:0002161">
    <property type="term" value="F:aminoacyl-tRNA deacylase activity"/>
    <property type="evidence" value="ECO:0007669"/>
    <property type="project" value="InterPro"/>
</dbReference>
<dbReference type="FunFam" id="3.40.50.620:FF:000098">
    <property type="entry name" value="Valine--tRNA ligase"/>
    <property type="match status" value="1"/>
</dbReference>
<dbReference type="SUPFAM" id="SSF52374">
    <property type="entry name" value="Nucleotidylyl transferase"/>
    <property type="match status" value="1"/>
</dbReference>
<comment type="similarity">
    <text evidence="11 12">Belongs to the class-I aminoacyl-tRNA synthetase family. ValS type 1 subfamily.</text>
</comment>
<comment type="caution">
    <text evidence="16">The sequence shown here is derived from an EMBL/GenBank/DDBJ whole genome shotgun (WGS) entry which is preliminary data.</text>
</comment>
<dbReference type="PANTHER" id="PTHR11946:SF93">
    <property type="entry name" value="VALINE--TRNA LIGASE, CHLOROPLASTIC_MITOCHONDRIAL 2"/>
    <property type="match status" value="1"/>
</dbReference>
<dbReference type="NCBIfam" id="NF004349">
    <property type="entry name" value="PRK05729.1"/>
    <property type="match status" value="1"/>
</dbReference>
<evidence type="ECO:0000259" key="13">
    <source>
        <dbReference type="Pfam" id="PF00133"/>
    </source>
</evidence>
<dbReference type="SUPFAM" id="SSF50677">
    <property type="entry name" value="ValRS/IleRS/LeuRS editing domain"/>
    <property type="match status" value="1"/>
</dbReference>
<evidence type="ECO:0000313" key="17">
    <source>
        <dbReference type="Proteomes" id="UP000617951"/>
    </source>
</evidence>
<dbReference type="FunFam" id="3.40.50.620:FF:000032">
    <property type="entry name" value="Valine--tRNA ligase"/>
    <property type="match status" value="1"/>
</dbReference>
<sequence length="882" mass="100321">MIDKENLNKAYDHRQVEDKLYARWTERGYFHGEVDEKKKPFTIVIPPPNITGQLHMGHALDEMIQDAIIRFRRMQGYAALWLPGTDHASIATEVKIVNQMAEEGLTKEGIGREAFLERAWKWKEQYGGRIVSQLKKLGSSCDWERERFTMDEGCSRAVKEVFIRLYEKGLIYRGNRIINWCPNCQTALSDAEVEYEEQASHLWHIRYAAEDGGEGIVVATTRPETMLGDTAVAVHPEDERYAHLVGKNVILPLLDKPIPVVADEYVDREFGTGAVKITPAHDPNDFEVATRHDLPIIRVLTDDGKMNENAGKYEGMDRYEARAAIEADLQAAGVLVKKEDYAHNVGSCYRCHTTVEPMVSRQWFVSMKELAKPAIEAVRRGDVQFIPERFDKIYYNWMENVRDWCISRQLWWGHRIPAYYCDECGEMAVAREMPKTCEKCGGTHFHQDEDVLDTWFSSGLWPFSTLGWPDKTPELDFFYPTSVLVTGYDIIFFWVARMITFGMEVMGKAPFKYVNIHGIVRDSQGRKMSKSLNNGIDPLEVIEKYGADALRFSLAVGVSPGNDMRYYDEKVNAAGNFANKIWNASRFVAMNLPEDFAGGLEPEHFDVSDQWIVSRLQQVIRDVSDNMEKFELGLAAQKVYDFIWSEYCDWYIEMAKSRLYGEDAAEKKTACQVLRYVLINALKLLHPFMPFITEEIYTEMLGAGESIMISDWPAAEPSLVFPGEEESMGEIMEVVRSVRNTRAGMNVPPSKKAKIILRTEKADMVHATEAYLKKLAYASEVEVIAPGAPEPENAAGAVVPMGEVFLPLGELIDVKKEMERLLKEKKSLEGEIARAGGKLNNEKFVSKAPAKVVEEERAKLAKYTDMLEKVEKRIASVEALQK</sequence>
<dbReference type="InterPro" id="IPR033705">
    <property type="entry name" value="Anticodon_Ia_Val"/>
</dbReference>
<dbReference type="EC" id="6.1.1.9" evidence="12"/>
<dbReference type="InterPro" id="IPR009008">
    <property type="entry name" value="Val/Leu/Ile-tRNA-synth_edit"/>
</dbReference>
<dbReference type="CDD" id="cd00817">
    <property type="entry name" value="ValRS_core"/>
    <property type="match status" value="1"/>
</dbReference>
<dbReference type="GO" id="GO:0004832">
    <property type="term" value="F:valine-tRNA ligase activity"/>
    <property type="evidence" value="ECO:0007669"/>
    <property type="project" value="UniProtKB-UniRule"/>
</dbReference>
<dbReference type="FunFam" id="1.10.287.380:FF:000001">
    <property type="entry name" value="Valine--tRNA ligase"/>
    <property type="match status" value="1"/>
</dbReference>
<evidence type="ECO:0000256" key="2">
    <source>
        <dbReference type="ARBA" id="ARBA00011245"/>
    </source>
</evidence>
<dbReference type="InterPro" id="IPR037118">
    <property type="entry name" value="Val-tRNA_synth_C_sf"/>
</dbReference>
<evidence type="ECO:0000313" key="16">
    <source>
        <dbReference type="EMBL" id="MBC8538830.1"/>
    </source>
</evidence>
<dbReference type="GO" id="GO:0005524">
    <property type="term" value="F:ATP binding"/>
    <property type="evidence" value="ECO:0007669"/>
    <property type="project" value="UniProtKB-UniRule"/>
</dbReference>
<evidence type="ECO:0000256" key="1">
    <source>
        <dbReference type="ARBA" id="ARBA00004496"/>
    </source>
</evidence>
<evidence type="ECO:0000259" key="14">
    <source>
        <dbReference type="Pfam" id="PF08264"/>
    </source>
</evidence>
<evidence type="ECO:0000256" key="9">
    <source>
        <dbReference type="ARBA" id="ARBA00023146"/>
    </source>
</evidence>
<protein>
    <recommendedName>
        <fullName evidence="12">Valine--tRNA ligase</fullName>
        <ecNumber evidence="12">6.1.1.9</ecNumber>
    </recommendedName>
    <alternativeName>
        <fullName evidence="12">Valyl-tRNA synthetase</fullName>
        <shortName evidence="12">ValRS</shortName>
    </alternativeName>
</protein>
<keyword evidence="5 12" id="KW-0547">Nucleotide-binding</keyword>
<dbReference type="InterPro" id="IPR010978">
    <property type="entry name" value="tRNA-bd_arm"/>
</dbReference>
<comment type="domain">
    <text evidence="12">ValRS has two distinct active sites: one for aminoacylation and one for editing. The misactivated threonine is translocated from the active site to the editing site.</text>
</comment>
<accession>A0A926DKL9</accession>
<dbReference type="NCBIfam" id="TIGR00422">
    <property type="entry name" value="valS"/>
    <property type="match status" value="1"/>
</dbReference>
<dbReference type="InterPro" id="IPR009080">
    <property type="entry name" value="tRNAsynth_Ia_anticodon-bd"/>
</dbReference>
<keyword evidence="3 12" id="KW-0963">Cytoplasm</keyword>
<gene>
    <name evidence="12" type="primary">valS</name>
    <name evidence="16" type="ORF">H8693_07770</name>
</gene>
<feature type="binding site" evidence="12">
    <location>
        <position position="530"/>
    </location>
    <ligand>
        <name>ATP</name>
        <dbReference type="ChEBI" id="CHEBI:30616"/>
    </ligand>
</feature>
<feature type="domain" description="Methionyl/Valyl/Leucyl/Isoleucyl-tRNA synthetase anticodon-binding" evidence="14">
    <location>
        <begin position="609"/>
        <end position="756"/>
    </location>
</feature>
<reference evidence="16" key="1">
    <citation type="submission" date="2020-08" db="EMBL/GenBank/DDBJ databases">
        <title>Genome public.</title>
        <authorList>
            <person name="Liu C."/>
            <person name="Sun Q."/>
        </authorList>
    </citation>
    <scope>NUCLEOTIDE SEQUENCE</scope>
    <source>
        <strain evidence="16">NSJ-63</strain>
    </source>
</reference>
<dbReference type="Gene3D" id="3.90.740.10">
    <property type="entry name" value="Valyl/Leucyl/Isoleucyl-tRNA synthetase, editing domain"/>
    <property type="match status" value="1"/>
</dbReference>
<dbReference type="Proteomes" id="UP000617951">
    <property type="component" value="Unassembled WGS sequence"/>
</dbReference>
<dbReference type="InterPro" id="IPR002300">
    <property type="entry name" value="aa-tRNA-synth_Ia"/>
</dbReference>
<organism evidence="16 17">
    <name type="scientific">Guopingia tenuis</name>
    <dbReference type="NCBI Taxonomy" id="2763656"/>
    <lineage>
        <taxon>Bacteria</taxon>
        <taxon>Bacillati</taxon>
        <taxon>Bacillota</taxon>
        <taxon>Clostridia</taxon>
        <taxon>Christensenellales</taxon>
        <taxon>Christensenellaceae</taxon>
        <taxon>Guopingia</taxon>
    </lineage>
</organism>
<dbReference type="Gene3D" id="1.10.730.10">
    <property type="entry name" value="Isoleucyl-tRNA Synthetase, Domain 1"/>
    <property type="match status" value="1"/>
</dbReference>
<evidence type="ECO:0000256" key="12">
    <source>
        <dbReference type="HAMAP-Rule" id="MF_02004"/>
    </source>
</evidence>
<keyword evidence="6 12" id="KW-0067">ATP-binding</keyword>
<evidence type="ECO:0000256" key="3">
    <source>
        <dbReference type="ARBA" id="ARBA00022490"/>
    </source>
</evidence>
<feature type="short sequence motif" description="'KMSKS' region" evidence="12">
    <location>
        <begin position="527"/>
        <end position="531"/>
    </location>
</feature>
<dbReference type="GO" id="GO:0005829">
    <property type="term" value="C:cytosol"/>
    <property type="evidence" value="ECO:0007669"/>
    <property type="project" value="TreeGrafter"/>
</dbReference>
<comment type="function">
    <text evidence="12">Catalyzes the attachment of valine to tRNA(Val). As ValRS can inadvertently accommodate and process structurally similar amino acids such as threonine, to avoid such errors, it has a 'posttransfer' editing activity that hydrolyzes mischarged Thr-tRNA(Val) in a tRNA-dependent manner.</text>
</comment>
<keyword evidence="8 12" id="KW-0175">Coiled coil</keyword>
<keyword evidence="17" id="KW-1185">Reference proteome</keyword>
<dbReference type="InterPro" id="IPR001412">
    <property type="entry name" value="aa-tRNA-synth_I_CS"/>
</dbReference>
<keyword evidence="7 12" id="KW-0648">Protein biosynthesis</keyword>
<dbReference type="Pfam" id="PF08264">
    <property type="entry name" value="Anticodon_1"/>
    <property type="match status" value="1"/>
</dbReference>
<keyword evidence="4 12" id="KW-0436">Ligase</keyword>
<dbReference type="GO" id="GO:0006438">
    <property type="term" value="P:valyl-tRNA aminoacylation"/>
    <property type="evidence" value="ECO:0007669"/>
    <property type="project" value="UniProtKB-UniRule"/>
</dbReference>
<dbReference type="Pfam" id="PF00133">
    <property type="entry name" value="tRNA-synt_1"/>
    <property type="match status" value="1"/>
</dbReference>
<evidence type="ECO:0000256" key="7">
    <source>
        <dbReference type="ARBA" id="ARBA00022917"/>
    </source>
</evidence>
<dbReference type="HAMAP" id="MF_02004">
    <property type="entry name" value="Val_tRNA_synth_type1"/>
    <property type="match status" value="1"/>
</dbReference>
<comment type="subcellular location">
    <subcellularLocation>
        <location evidence="1 12">Cytoplasm</location>
    </subcellularLocation>
</comment>
<dbReference type="InterPro" id="IPR019499">
    <property type="entry name" value="Val-tRNA_synth_tRNA-bd"/>
</dbReference>
<evidence type="ECO:0000256" key="10">
    <source>
        <dbReference type="ARBA" id="ARBA00047552"/>
    </source>
</evidence>
<comment type="catalytic activity">
    <reaction evidence="10 12">
        <text>tRNA(Val) + L-valine + ATP = L-valyl-tRNA(Val) + AMP + diphosphate</text>
        <dbReference type="Rhea" id="RHEA:10704"/>
        <dbReference type="Rhea" id="RHEA-COMP:9672"/>
        <dbReference type="Rhea" id="RHEA-COMP:9708"/>
        <dbReference type="ChEBI" id="CHEBI:30616"/>
        <dbReference type="ChEBI" id="CHEBI:33019"/>
        <dbReference type="ChEBI" id="CHEBI:57762"/>
        <dbReference type="ChEBI" id="CHEBI:78442"/>
        <dbReference type="ChEBI" id="CHEBI:78537"/>
        <dbReference type="ChEBI" id="CHEBI:456215"/>
        <dbReference type="EC" id="6.1.1.9"/>
    </reaction>
</comment>
<dbReference type="PRINTS" id="PR00986">
    <property type="entry name" value="TRNASYNTHVAL"/>
</dbReference>
<dbReference type="RefSeq" id="WP_249280505.1">
    <property type="nucleotide sequence ID" value="NZ_JACRSS010000003.1"/>
</dbReference>
<comment type="subunit">
    <text evidence="2 12">Monomer.</text>
</comment>